<name>A0AAV1Y790_LUPLU</name>
<dbReference type="InterPro" id="IPR039172">
    <property type="entry name" value="PTD"/>
</dbReference>
<dbReference type="AlphaFoldDB" id="A0AAV1Y790"/>
<reference evidence="2 3" key="1">
    <citation type="submission" date="2024-03" db="EMBL/GenBank/DDBJ databases">
        <authorList>
            <person name="Martinez-Hernandez J."/>
        </authorList>
    </citation>
    <scope>NUCLEOTIDE SEQUENCE [LARGE SCALE GENOMIC DNA]</scope>
</reference>
<dbReference type="PANTHER" id="PTHR37394">
    <property type="entry name" value="PROTEIN PARTING DANCERS"/>
    <property type="match status" value="1"/>
</dbReference>
<evidence type="ECO:0000313" key="2">
    <source>
        <dbReference type="EMBL" id="CAL0329394.1"/>
    </source>
</evidence>
<evidence type="ECO:0008006" key="4">
    <source>
        <dbReference type="Google" id="ProtNLM"/>
    </source>
</evidence>
<protein>
    <recommendedName>
        <fullName evidence="4">Protein PARTING DANCERS</fullName>
    </recommendedName>
</protein>
<proteinExistence type="predicted"/>
<feature type="region of interest" description="Disordered" evidence="1">
    <location>
        <begin position="1"/>
        <end position="20"/>
    </location>
</feature>
<organism evidence="2 3">
    <name type="scientific">Lupinus luteus</name>
    <name type="common">European yellow lupine</name>
    <dbReference type="NCBI Taxonomy" id="3873"/>
    <lineage>
        <taxon>Eukaryota</taxon>
        <taxon>Viridiplantae</taxon>
        <taxon>Streptophyta</taxon>
        <taxon>Embryophyta</taxon>
        <taxon>Tracheophyta</taxon>
        <taxon>Spermatophyta</taxon>
        <taxon>Magnoliopsida</taxon>
        <taxon>eudicotyledons</taxon>
        <taxon>Gunneridae</taxon>
        <taxon>Pentapetalae</taxon>
        <taxon>rosids</taxon>
        <taxon>fabids</taxon>
        <taxon>Fabales</taxon>
        <taxon>Fabaceae</taxon>
        <taxon>Papilionoideae</taxon>
        <taxon>50 kb inversion clade</taxon>
        <taxon>genistoids sensu lato</taxon>
        <taxon>core genistoids</taxon>
        <taxon>Genisteae</taxon>
        <taxon>Lupinus</taxon>
    </lineage>
</organism>
<keyword evidence="3" id="KW-1185">Reference proteome</keyword>
<dbReference type="GO" id="GO:0000712">
    <property type="term" value="P:resolution of meiotic recombination intermediates"/>
    <property type="evidence" value="ECO:0007669"/>
    <property type="project" value="InterPro"/>
</dbReference>
<dbReference type="InterPro" id="IPR010994">
    <property type="entry name" value="RuvA_2-like"/>
</dbReference>
<gene>
    <name evidence="2" type="ORF">LLUT_LOCUS30454</name>
</gene>
<accession>A0AAV1Y790</accession>
<evidence type="ECO:0000313" key="3">
    <source>
        <dbReference type="Proteomes" id="UP001497480"/>
    </source>
</evidence>
<comment type="caution">
    <text evidence="2">The sequence shown here is derived from an EMBL/GenBank/DDBJ whole genome shotgun (WGS) entry which is preliminary data.</text>
</comment>
<sequence>MDIYHTESTTSTPSHASSPGTGGVCLMKIAWKEDQHPSFINFVSTFLSANSFRLNFAPIAADFIFNCGGLSVAFIFVTNWDCNNVWPIFTRVQKLKTQFARFYVVITLPSKEQIDSFTKSYFKFGMVIGKPTFVPVQDIEMGFEKMIKIAHSSGVYKQQRIGEKLKAERKQLVQGMNFYLKVVTSIPGIDNHDANALSQTIGSVQAIAKASKEQILKNSDLSVDKAEMVSSFLSDPQFYLNPKID</sequence>
<dbReference type="SUPFAM" id="SSF47781">
    <property type="entry name" value="RuvA domain 2-like"/>
    <property type="match status" value="1"/>
</dbReference>
<dbReference type="EMBL" id="CAXHTB010000021">
    <property type="protein sequence ID" value="CAL0329394.1"/>
    <property type="molecule type" value="Genomic_DNA"/>
</dbReference>
<dbReference type="Gene3D" id="1.10.150.20">
    <property type="entry name" value="5' to 3' exonuclease, C-terminal subdomain"/>
    <property type="match status" value="1"/>
</dbReference>
<dbReference type="Proteomes" id="UP001497480">
    <property type="component" value="Unassembled WGS sequence"/>
</dbReference>
<dbReference type="Pfam" id="PF14520">
    <property type="entry name" value="HHH_5"/>
    <property type="match status" value="1"/>
</dbReference>
<dbReference type="PANTHER" id="PTHR37394:SF1">
    <property type="entry name" value="PROTEIN PARTING DANCERS"/>
    <property type="match status" value="1"/>
</dbReference>
<feature type="compositionally biased region" description="Low complexity" evidence="1">
    <location>
        <begin position="1"/>
        <end position="19"/>
    </location>
</feature>
<evidence type="ECO:0000256" key="1">
    <source>
        <dbReference type="SAM" id="MobiDB-lite"/>
    </source>
</evidence>